<dbReference type="InterPro" id="IPR023753">
    <property type="entry name" value="FAD/NAD-binding_dom"/>
</dbReference>
<dbReference type="Gene3D" id="3.50.50.60">
    <property type="entry name" value="FAD/NAD(P)-binding domain"/>
    <property type="match status" value="2"/>
</dbReference>
<reference evidence="5 6" key="1">
    <citation type="journal article" date="2011" name="Stand. Genomic Sci.">
        <title>Draft genome sequence of Caminibacter mediatlanticus strain TB-2, an epsilonproteobacterium isolated from a deep-sea hydrothermal vent.</title>
        <authorList>
            <person name="Giovannelli D."/>
            <person name="Ferriera S."/>
            <person name="Johnson J."/>
            <person name="Kravitz S."/>
            <person name="Perez-Rodriguez I."/>
            <person name="Ricci J."/>
            <person name="O'Brien C."/>
            <person name="Voordeckers J.W."/>
            <person name="Bini E."/>
            <person name="Vetriani C."/>
        </authorList>
    </citation>
    <scope>NUCLEOTIDE SEQUENCE [LARGE SCALE GENOMIC DNA]</scope>
    <source>
        <strain evidence="5 6">TB-2</strain>
    </source>
</reference>
<evidence type="ECO:0000256" key="2">
    <source>
        <dbReference type="ARBA" id="ARBA00022827"/>
    </source>
</evidence>
<dbReference type="SUPFAM" id="SSF55424">
    <property type="entry name" value="FAD/NAD-linked reductases, dimerisation (C-terminal) domain"/>
    <property type="match status" value="1"/>
</dbReference>
<evidence type="ECO:0000313" key="5">
    <source>
        <dbReference type="EMBL" id="EDM23514.1"/>
    </source>
</evidence>
<dbReference type="PANTHER" id="PTHR43755:SF1">
    <property type="entry name" value="FAD-DEPENDENT PYRIDINE NUCLEOTIDE-DISULPHIDE OXIDOREDUCTASE"/>
    <property type="match status" value="1"/>
</dbReference>
<dbReference type="InterPro" id="IPR049386">
    <property type="entry name" value="FCSD_central"/>
</dbReference>
<evidence type="ECO:0000256" key="1">
    <source>
        <dbReference type="ARBA" id="ARBA00022630"/>
    </source>
</evidence>
<dbReference type="SUPFAM" id="SSF51905">
    <property type="entry name" value="FAD/NAD(P)-binding domain"/>
    <property type="match status" value="2"/>
</dbReference>
<sequence length="406" mass="46334">MKRREFLKNTVLLASISALPINAKINQKRVVIVGGGFTGVTCAKYLKMWGGSDIEVILVDEDLNYVSPILSNLVINNIRSINDLTFTYKGVISRGVKFINAKVSDVDTNKKYIILDNKKLYYDKLVLAPGIDFKYTNKYDTNKIPHAWIAGRQTEILKSGIENLKNNDTFIMTIPKAPYRCPPGPYERACVVADYLKNVKRMNVEVVVFDENPDVIVEKDVFKAKFREYGIKYYPNSKVTKVDDKQNRILVNNRWVRGDFINVIPNQKAAEIIFNTKVNEGDFAPVDMRSFESTLKKDVYIIGDSHKSNIPKAGHIGNGEAKICADAILRDFYNYPLMKDIKLNSACYSPVSTYEASWLAVVFKYDKNKKMMVKASNRYPFSSKPSRRNFKDMFNWAGNLFSDTFS</sequence>
<dbReference type="PANTHER" id="PTHR43755">
    <property type="match status" value="1"/>
</dbReference>
<dbReference type="InterPro" id="IPR036188">
    <property type="entry name" value="FAD/NAD-bd_sf"/>
</dbReference>
<accession>A0AAI9AHD0</accession>
<keyword evidence="2" id="KW-0274">FAD</keyword>
<dbReference type="AlphaFoldDB" id="A0AAI9AHD0"/>
<dbReference type="GO" id="GO:0016491">
    <property type="term" value="F:oxidoreductase activity"/>
    <property type="evidence" value="ECO:0007669"/>
    <property type="project" value="InterPro"/>
</dbReference>
<dbReference type="EMBL" id="ABCJ01000005">
    <property type="protein sequence ID" value="EDM23514.1"/>
    <property type="molecule type" value="Genomic_DNA"/>
</dbReference>
<proteinExistence type="predicted"/>
<evidence type="ECO:0000313" key="6">
    <source>
        <dbReference type="Proteomes" id="UP000003288"/>
    </source>
</evidence>
<evidence type="ECO:0000259" key="4">
    <source>
        <dbReference type="Pfam" id="PF21706"/>
    </source>
</evidence>
<feature type="domain" description="Sulfide dehydrogenase [flavocytochrome c] flavoprotein chain central" evidence="4">
    <location>
        <begin position="154"/>
        <end position="265"/>
    </location>
</feature>
<comment type="caution">
    <text evidence="5">The sequence shown here is derived from an EMBL/GenBank/DDBJ whole genome shotgun (WGS) entry which is preliminary data.</text>
</comment>
<gene>
    <name evidence="5" type="ORF">CMTB2_08262</name>
</gene>
<dbReference type="Pfam" id="PF07992">
    <property type="entry name" value="Pyr_redox_2"/>
    <property type="match status" value="1"/>
</dbReference>
<protein>
    <submittedName>
        <fullName evidence="5">Sulfide dehydrogenase flavocytochrome c oxidoreductase</fullName>
    </submittedName>
</protein>
<dbReference type="InterPro" id="IPR052541">
    <property type="entry name" value="SQRD"/>
</dbReference>
<dbReference type="Proteomes" id="UP000003288">
    <property type="component" value="Unassembled WGS sequence"/>
</dbReference>
<evidence type="ECO:0000259" key="3">
    <source>
        <dbReference type="Pfam" id="PF07992"/>
    </source>
</evidence>
<organism evidence="5 6">
    <name type="scientific">Caminibacter mediatlanticus TB-2</name>
    <dbReference type="NCBI Taxonomy" id="391592"/>
    <lineage>
        <taxon>Bacteria</taxon>
        <taxon>Pseudomonadati</taxon>
        <taxon>Campylobacterota</taxon>
        <taxon>Epsilonproteobacteria</taxon>
        <taxon>Nautiliales</taxon>
        <taxon>Nautiliaceae</taxon>
        <taxon>Caminibacter</taxon>
    </lineage>
</organism>
<keyword evidence="1" id="KW-0285">Flavoprotein</keyword>
<dbReference type="RefSeq" id="WP_007474738.1">
    <property type="nucleotide sequence ID" value="NZ_ABCJ01000005.1"/>
</dbReference>
<dbReference type="InterPro" id="IPR016156">
    <property type="entry name" value="FAD/NAD-linked_Rdtase_dimer_sf"/>
</dbReference>
<feature type="domain" description="FAD/NAD(P)-binding" evidence="3">
    <location>
        <begin position="29"/>
        <end position="131"/>
    </location>
</feature>
<name>A0AAI9AHD0_9BACT</name>
<dbReference type="Pfam" id="PF21706">
    <property type="entry name" value="FCSD_central"/>
    <property type="match status" value="1"/>
</dbReference>